<gene>
    <name evidence="6" type="ORF">PCA31118_00200</name>
</gene>
<dbReference type="Proteomes" id="UP000414136">
    <property type="component" value="Unassembled WGS sequence"/>
</dbReference>
<dbReference type="InterPro" id="IPR001173">
    <property type="entry name" value="Glyco_trans_2-like"/>
</dbReference>
<dbReference type="PANTHER" id="PTHR43630">
    <property type="entry name" value="POLY-BETA-1,6-N-ACETYL-D-GLUCOSAMINE SYNTHASE"/>
    <property type="match status" value="1"/>
</dbReference>
<sequence>MSATMSATMSREIETDVARLETLRTEHSPRFTLPPTPLASWLVHSGVAVLWCLLFAQAFFLKGVFAWGTGVAYVVYDTVLLAFVFWQAWRLMRPDPEEMCASAGPVGHFGDVGDVGGADDSRGRACADLTLGVVVAAHNEAAALPVTLRALMGGRRVPDAIVIADDGSHDDTVALLTGEYGLVDPGIGALSAPSTRYPNLRWLRLPHGGKARALNAALVGMDTDIVMTVDADTLLDTGACAAMHDAFVRRARLVAATGVLTPVCGNTAGARILQFFQTYEYIRNFISRFAWMRADGLLLISGAFACFRRQAVLAVGGFDPACLVEDYELIHRLRRYSVAHALHWEVRVVGAAQALTDAPGTVASFLRQRRRWFAGFLQTQYWYRDMVGNGRYGNLGRWMLPVKAFDTLQPIYGLTAFALLVTFVCEGHYGVVLPVSGIILGKIVIDLGFHLWSVHAYRRWTGHRTGSSFGLAFVAAILEPFSFQLMRHAGAAMGWGHFLTGRQRWGVQVRRGILSGERGAQVPRDS</sequence>
<protein>
    <submittedName>
        <fullName evidence="6">Glycosyl transferase</fullName>
    </submittedName>
</protein>
<dbReference type="SUPFAM" id="SSF53448">
    <property type="entry name" value="Nucleotide-diphospho-sugar transferases"/>
    <property type="match status" value="1"/>
</dbReference>
<evidence type="ECO:0000313" key="7">
    <source>
        <dbReference type="Proteomes" id="UP000414136"/>
    </source>
</evidence>
<evidence type="ECO:0000256" key="4">
    <source>
        <dbReference type="SAM" id="Phobius"/>
    </source>
</evidence>
<evidence type="ECO:0000259" key="5">
    <source>
        <dbReference type="Pfam" id="PF13632"/>
    </source>
</evidence>
<evidence type="ECO:0000313" key="6">
    <source>
        <dbReference type="EMBL" id="VVE60335.1"/>
    </source>
</evidence>
<evidence type="ECO:0000256" key="2">
    <source>
        <dbReference type="ARBA" id="ARBA00022676"/>
    </source>
</evidence>
<keyword evidence="4" id="KW-1133">Transmembrane helix</keyword>
<dbReference type="Pfam" id="PF13632">
    <property type="entry name" value="Glyco_trans_2_3"/>
    <property type="match status" value="1"/>
</dbReference>
<feature type="transmembrane region" description="Helical" evidence="4">
    <location>
        <begin position="65"/>
        <end position="86"/>
    </location>
</feature>
<keyword evidence="4" id="KW-0472">Membrane</keyword>
<dbReference type="CDD" id="cd06423">
    <property type="entry name" value="CESA_like"/>
    <property type="match status" value="1"/>
</dbReference>
<feature type="domain" description="Glycosyltransferase 2-like" evidence="5">
    <location>
        <begin position="225"/>
        <end position="422"/>
    </location>
</feature>
<organism evidence="6 7">
    <name type="scientific">Pandoraea captiosa</name>
    <dbReference type="NCBI Taxonomy" id="2508302"/>
    <lineage>
        <taxon>Bacteria</taxon>
        <taxon>Pseudomonadati</taxon>
        <taxon>Pseudomonadota</taxon>
        <taxon>Betaproteobacteria</taxon>
        <taxon>Burkholderiales</taxon>
        <taxon>Burkholderiaceae</taxon>
        <taxon>Pandoraea</taxon>
    </lineage>
</organism>
<evidence type="ECO:0000256" key="3">
    <source>
        <dbReference type="ARBA" id="ARBA00022679"/>
    </source>
</evidence>
<keyword evidence="7" id="KW-1185">Reference proteome</keyword>
<proteinExistence type="inferred from homology"/>
<evidence type="ECO:0000256" key="1">
    <source>
        <dbReference type="ARBA" id="ARBA00006739"/>
    </source>
</evidence>
<dbReference type="GO" id="GO:0016757">
    <property type="term" value="F:glycosyltransferase activity"/>
    <property type="evidence" value="ECO:0007669"/>
    <property type="project" value="UniProtKB-KW"/>
</dbReference>
<name>A0A5E4ZIY1_9BURK</name>
<keyword evidence="3 6" id="KW-0808">Transferase</keyword>
<dbReference type="PANTHER" id="PTHR43630:SF1">
    <property type="entry name" value="POLY-BETA-1,6-N-ACETYL-D-GLUCOSAMINE SYNTHASE"/>
    <property type="match status" value="1"/>
</dbReference>
<comment type="similarity">
    <text evidence="1">Belongs to the glycosyltransferase 2 family.</text>
</comment>
<keyword evidence="4" id="KW-0812">Transmembrane</keyword>
<accession>A0A5E4ZIY1</accession>
<dbReference type="EMBL" id="CABPSQ010000001">
    <property type="protein sequence ID" value="VVE60335.1"/>
    <property type="molecule type" value="Genomic_DNA"/>
</dbReference>
<reference evidence="6 7" key="1">
    <citation type="submission" date="2019-08" db="EMBL/GenBank/DDBJ databases">
        <authorList>
            <person name="Peeters C."/>
        </authorList>
    </citation>
    <scope>NUCLEOTIDE SEQUENCE [LARGE SCALE GENOMIC DNA]</scope>
    <source>
        <strain evidence="6 7">LMG 31118</strain>
    </source>
</reference>
<dbReference type="AlphaFoldDB" id="A0A5E4ZIY1"/>
<dbReference type="Gene3D" id="3.90.550.10">
    <property type="entry name" value="Spore Coat Polysaccharide Biosynthesis Protein SpsA, Chain A"/>
    <property type="match status" value="1"/>
</dbReference>
<dbReference type="InterPro" id="IPR029044">
    <property type="entry name" value="Nucleotide-diphossugar_trans"/>
</dbReference>
<keyword evidence="2" id="KW-0328">Glycosyltransferase</keyword>
<feature type="transmembrane region" description="Helical" evidence="4">
    <location>
        <begin position="38"/>
        <end position="59"/>
    </location>
</feature>